<reference evidence="1 2" key="1">
    <citation type="submission" date="2019-06" db="EMBL/GenBank/DDBJ databases">
        <title>WGS assembly of Gossypium darwinii.</title>
        <authorList>
            <person name="Chen Z.J."/>
            <person name="Sreedasyam A."/>
            <person name="Ando A."/>
            <person name="Song Q."/>
            <person name="De L."/>
            <person name="Hulse-Kemp A."/>
            <person name="Ding M."/>
            <person name="Ye W."/>
            <person name="Kirkbride R."/>
            <person name="Jenkins J."/>
            <person name="Plott C."/>
            <person name="Lovell J."/>
            <person name="Lin Y.-M."/>
            <person name="Vaughn R."/>
            <person name="Liu B."/>
            <person name="Li W."/>
            <person name="Simpson S."/>
            <person name="Scheffler B."/>
            <person name="Saski C."/>
            <person name="Grover C."/>
            <person name="Hu G."/>
            <person name="Conover J."/>
            <person name="Carlson J."/>
            <person name="Shu S."/>
            <person name="Boston L."/>
            <person name="Williams M."/>
            <person name="Peterson D."/>
            <person name="Mcgee K."/>
            <person name="Jones D."/>
            <person name="Wendel J."/>
            <person name="Stelly D."/>
            <person name="Grimwood J."/>
            <person name="Schmutz J."/>
        </authorList>
    </citation>
    <scope>NUCLEOTIDE SEQUENCE [LARGE SCALE GENOMIC DNA]</scope>
    <source>
        <strain evidence="1">1808015.09</strain>
    </source>
</reference>
<name>A0A5D2A5D6_GOSDA</name>
<evidence type="ECO:0000313" key="2">
    <source>
        <dbReference type="Proteomes" id="UP000323506"/>
    </source>
</evidence>
<gene>
    <name evidence="1" type="ORF">ES288_D12G033900v1</name>
</gene>
<dbReference type="Proteomes" id="UP000323506">
    <property type="component" value="Chromosome D12"/>
</dbReference>
<proteinExistence type="predicted"/>
<accession>A0A5D2A5D6</accession>
<sequence>MRCLSQMNFENSGGIIFRKAIDANHAPSWSPLIIPLLCALYKYSSCSFVVPPTYKHCGCNFFDKAFSFRLSFPTNVDSAFNAKEKGGSSLIWFFSAGVISKQSWRPCPNLPHPKQKIGSFSYLKGIQNLFTFPIETKIPLRRGLCTFNFTLSRQNSPNISDLITPP</sequence>
<evidence type="ECO:0000313" key="1">
    <source>
        <dbReference type="EMBL" id="TYG39669.1"/>
    </source>
</evidence>
<organism evidence="1 2">
    <name type="scientific">Gossypium darwinii</name>
    <name type="common">Darwin's cotton</name>
    <name type="synonym">Gossypium barbadense var. darwinii</name>
    <dbReference type="NCBI Taxonomy" id="34276"/>
    <lineage>
        <taxon>Eukaryota</taxon>
        <taxon>Viridiplantae</taxon>
        <taxon>Streptophyta</taxon>
        <taxon>Embryophyta</taxon>
        <taxon>Tracheophyta</taxon>
        <taxon>Spermatophyta</taxon>
        <taxon>Magnoliopsida</taxon>
        <taxon>eudicotyledons</taxon>
        <taxon>Gunneridae</taxon>
        <taxon>Pentapetalae</taxon>
        <taxon>rosids</taxon>
        <taxon>malvids</taxon>
        <taxon>Malvales</taxon>
        <taxon>Malvaceae</taxon>
        <taxon>Malvoideae</taxon>
        <taxon>Gossypium</taxon>
    </lineage>
</organism>
<protein>
    <submittedName>
        <fullName evidence="1">Uncharacterized protein</fullName>
    </submittedName>
</protein>
<dbReference type="EMBL" id="CM017712">
    <property type="protein sequence ID" value="TYG39669.1"/>
    <property type="molecule type" value="Genomic_DNA"/>
</dbReference>
<dbReference type="AlphaFoldDB" id="A0A5D2A5D6"/>
<keyword evidence="2" id="KW-1185">Reference proteome</keyword>